<accession>A0ABP9QDL6</accession>
<dbReference type="InterPro" id="IPR011251">
    <property type="entry name" value="Luciferase-like_dom"/>
</dbReference>
<gene>
    <name evidence="6" type="ORF">GCM10023321_42230</name>
</gene>
<protein>
    <submittedName>
        <fullName evidence="6">LLM class F420-dependent oxidoreductase</fullName>
    </submittedName>
</protein>
<evidence type="ECO:0000256" key="2">
    <source>
        <dbReference type="ARBA" id="ARBA00022643"/>
    </source>
</evidence>
<dbReference type="EMBL" id="BAABJP010000020">
    <property type="protein sequence ID" value="GAA5160129.1"/>
    <property type="molecule type" value="Genomic_DNA"/>
</dbReference>
<dbReference type="RefSeq" id="WP_185060409.1">
    <property type="nucleotide sequence ID" value="NZ_BAABJP010000020.1"/>
</dbReference>
<evidence type="ECO:0000313" key="6">
    <source>
        <dbReference type="EMBL" id="GAA5160129.1"/>
    </source>
</evidence>
<proteinExistence type="predicted"/>
<dbReference type="NCBIfam" id="TIGR03619">
    <property type="entry name" value="F420_Rv2161c"/>
    <property type="match status" value="1"/>
</dbReference>
<evidence type="ECO:0000256" key="3">
    <source>
        <dbReference type="ARBA" id="ARBA00023002"/>
    </source>
</evidence>
<feature type="domain" description="Luciferase-like" evidence="5">
    <location>
        <begin position="22"/>
        <end position="225"/>
    </location>
</feature>
<evidence type="ECO:0000256" key="1">
    <source>
        <dbReference type="ARBA" id="ARBA00022630"/>
    </source>
</evidence>
<dbReference type="Proteomes" id="UP001428817">
    <property type="component" value="Unassembled WGS sequence"/>
</dbReference>
<dbReference type="Gene3D" id="3.20.20.30">
    <property type="entry name" value="Luciferase-like domain"/>
    <property type="match status" value="1"/>
</dbReference>
<keyword evidence="4" id="KW-0503">Monooxygenase</keyword>
<dbReference type="SUPFAM" id="SSF51679">
    <property type="entry name" value="Bacterial luciferase-like"/>
    <property type="match status" value="1"/>
</dbReference>
<sequence>MEFGIATFVTDESIRPDRLGPAVEERGFDSLFVTEHSHIPASRETPFPGGGDLPRRYYRTLDPFVALTAAAAHTSRILVGTGIALIPQRDVLHLAKEVASLDLVSNGRAVLGVGSGWNREEMRNHGADPKTRGALTNERLAALKQLWTEERAEFHGEFVDFDPVFSWPKPVQRPHPPIYVGGETAPALERLLHHGDAWFPRVGTPLARIREVREWLAERGRPDVPVTLFGTERDVAALNGYAEAGLDRVTFLLSTKPEAEALTELDSFAELAQKIR</sequence>
<dbReference type="InterPro" id="IPR050172">
    <property type="entry name" value="SsuD_RutA_monooxygenase"/>
</dbReference>
<reference evidence="7" key="1">
    <citation type="journal article" date="2019" name="Int. J. Syst. Evol. Microbiol.">
        <title>The Global Catalogue of Microorganisms (GCM) 10K type strain sequencing project: providing services to taxonomists for standard genome sequencing and annotation.</title>
        <authorList>
            <consortium name="The Broad Institute Genomics Platform"/>
            <consortium name="The Broad Institute Genome Sequencing Center for Infectious Disease"/>
            <person name="Wu L."/>
            <person name="Ma J."/>
        </authorList>
    </citation>
    <scope>NUCLEOTIDE SEQUENCE [LARGE SCALE GENOMIC DNA]</scope>
    <source>
        <strain evidence="7">JCM 18303</strain>
    </source>
</reference>
<dbReference type="PANTHER" id="PTHR42847:SF4">
    <property type="entry name" value="ALKANESULFONATE MONOOXYGENASE-RELATED"/>
    <property type="match status" value="1"/>
</dbReference>
<keyword evidence="7" id="KW-1185">Reference proteome</keyword>
<comment type="caution">
    <text evidence="6">The sequence shown here is derived from an EMBL/GenBank/DDBJ whole genome shotgun (WGS) entry which is preliminary data.</text>
</comment>
<dbReference type="InterPro" id="IPR036661">
    <property type="entry name" value="Luciferase-like_sf"/>
</dbReference>
<dbReference type="InterPro" id="IPR019921">
    <property type="entry name" value="Lucif-like_OxRdtase_Rv2161c"/>
</dbReference>
<keyword evidence="3" id="KW-0560">Oxidoreductase</keyword>
<organism evidence="6 7">
    <name type="scientific">Pseudonocardia eucalypti</name>
    <dbReference type="NCBI Taxonomy" id="648755"/>
    <lineage>
        <taxon>Bacteria</taxon>
        <taxon>Bacillati</taxon>
        <taxon>Actinomycetota</taxon>
        <taxon>Actinomycetes</taxon>
        <taxon>Pseudonocardiales</taxon>
        <taxon>Pseudonocardiaceae</taxon>
        <taxon>Pseudonocardia</taxon>
    </lineage>
</organism>
<dbReference type="Pfam" id="PF00296">
    <property type="entry name" value="Bac_luciferase"/>
    <property type="match status" value="1"/>
</dbReference>
<evidence type="ECO:0000313" key="7">
    <source>
        <dbReference type="Proteomes" id="UP001428817"/>
    </source>
</evidence>
<dbReference type="PANTHER" id="PTHR42847">
    <property type="entry name" value="ALKANESULFONATE MONOOXYGENASE"/>
    <property type="match status" value="1"/>
</dbReference>
<evidence type="ECO:0000259" key="5">
    <source>
        <dbReference type="Pfam" id="PF00296"/>
    </source>
</evidence>
<name>A0ABP9QDL6_9PSEU</name>
<evidence type="ECO:0000256" key="4">
    <source>
        <dbReference type="ARBA" id="ARBA00023033"/>
    </source>
</evidence>
<keyword evidence="2" id="KW-0288">FMN</keyword>
<keyword evidence="1" id="KW-0285">Flavoprotein</keyword>